<dbReference type="GO" id="GO:0019843">
    <property type="term" value="F:rRNA binding"/>
    <property type="evidence" value="ECO:0007669"/>
    <property type="project" value="UniProtKB-UniRule"/>
</dbReference>
<dbReference type="GO" id="GO:0003735">
    <property type="term" value="F:structural constituent of ribosome"/>
    <property type="evidence" value="ECO:0007669"/>
    <property type="project" value="UniProtKB-UniRule"/>
</dbReference>
<keyword evidence="1 5" id="KW-0699">rRNA-binding</keyword>
<evidence type="ECO:0000256" key="3">
    <source>
        <dbReference type="ARBA" id="ARBA00022980"/>
    </source>
</evidence>
<accession>A0A0H4T1J8</accession>
<keyword evidence="4 5" id="KW-0687">Ribonucleoprotein</keyword>
<comment type="similarity">
    <text evidence="5">Belongs to the universal ribosomal protein uL6 family.</text>
</comment>
<dbReference type="PANTHER" id="PTHR11655">
    <property type="entry name" value="60S/50S RIBOSOMAL PROTEIN L6/L9"/>
    <property type="match status" value="1"/>
</dbReference>
<evidence type="ECO:0000256" key="5">
    <source>
        <dbReference type="HAMAP-Rule" id="MF_01365"/>
    </source>
</evidence>
<keyword evidence="3 5" id="KW-0689">Ribosomal protein</keyword>
<dbReference type="Pfam" id="PF00347">
    <property type="entry name" value="Ribosomal_L6"/>
    <property type="match status" value="2"/>
</dbReference>
<evidence type="ECO:0000313" key="7">
    <source>
        <dbReference type="EMBL" id="AKQ01466.1"/>
    </source>
</evidence>
<dbReference type="GO" id="GO:0002181">
    <property type="term" value="P:cytoplasmic translation"/>
    <property type="evidence" value="ECO:0007669"/>
    <property type="project" value="TreeGrafter"/>
</dbReference>
<dbReference type="NCBIfam" id="TIGR03653">
    <property type="entry name" value="uL6_arch"/>
    <property type="match status" value="1"/>
</dbReference>
<dbReference type="InterPro" id="IPR000702">
    <property type="entry name" value="Ribosomal_uL6-like"/>
</dbReference>
<evidence type="ECO:0000259" key="6">
    <source>
        <dbReference type="Pfam" id="PF00347"/>
    </source>
</evidence>
<feature type="domain" description="Large ribosomal subunit protein uL6 alpha-beta" evidence="6">
    <location>
        <begin position="19"/>
        <end position="91"/>
    </location>
</feature>
<dbReference type="InterPro" id="IPR036789">
    <property type="entry name" value="Ribosomal_uL6-like_a/b-dom_sf"/>
</dbReference>
<dbReference type="PROSITE" id="PS00700">
    <property type="entry name" value="RIBOSOMAL_L6_2"/>
    <property type="match status" value="1"/>
</dbReference>
<evidence type="ECO:0000256" key="4">
    <source>
        <dbReference type="ARBA" id="ARBA00023274"/>
    </source>
</evidence>
<dbReference type="EMBL" id="KT006966">
    <property type="protein sequence ID" value="AKQ01466.1"/>
    <property type="molecule type" value="Genomic_DNA"/>
</dbReference>
<dbReference type="GO" id="GO:0022625">
    <property type="term" value="C:cytosolic large ribosomal subunit"/>
    <property type="evidence" value="ECO:0007669"/>
    <property type="project" value="UniProtKB-UniRule"/>
</dbReference>
<comment type="function">
    <text evidence="5">This protein binds to the 23S rRNA, and is important in its secondary structure. It is located near the subunit interface in the base of the L7/L12 stalk, and near the tRNA binding site of the peptidyltransferase center.</text>
</comment>
<dbReference type="SUPFAM" id="SSF56053">
    <property type="entry name" value="Ribosomal protein L6"/>
    <property type="match status" value="2"/>
</dbReference>
<dbReference type="HAMAP" id="MF_01365_A">
    <property type="entry name" value="Ribosomal_uL6_A"/>
    <property type="match status" value="1"/>
</dbReference>
<protein>
    <recommendedName>
        <fullName evidence="5">Large ribosomal subunit protein uL6</fullName>
    </recommendedName>
</protein>
<evidence type="ECO:0000256" key="1">
    <source>
        <dbReference type="ARBA" id="ARBA00022730"/>
    </source>
</evidence>
<comment type="subunit">
    <text evidence="5">Part of the 50S ribosomal subunit.</text>
</comment>
<dbReference type="AlphaFoldDB" id="A0A0H4T1J8"/>
<evidence type="ECO:0000256" key="2">
    <source>
        <dbReference type="ARBA" id="ARBA00022884"/>
    </source>
</evidence>
<dbReference type="PANTHER" id="PTHR11655:SF16">
    <property type="entry name" value="60S RIBOSOMAL PROTEIN L9"/>
    <property type="match status" value="1"/>
</dbReference>
<keyword evidence="2 5" id="KW-0694">RNA-binding</keyword>
<reference evidence="7" key="1">
    <citation type="journal article" date="2015" name="ISME J.">
        <title>Aquifer environment selects for microbial species cohorts in sediment and groundwater.</title>
        <authorList>
            <person name="Hug L.A."/>
            <person name="Thomas B.C."/>
            <person name="Brown C.T."/>
            <person name="Frischkorn K.R."/>
            <person name="Williams K.H."/>
            <person name="Tringe S.G."/>
            <person name="Banfield J.F."/>
        </authorList>
    </citation>
    <scope>NUCLEOTIDE SEQUENCE</scope>
</reference>
<dbReference type="Gene3D" id="3.90.930.12">
    <property type="entry name" value="Ribosomal protein L6, alpha-beta domain"/>
    <property type="match status" value="2"/>
</dbReference>
<name>A0A0H4T1J8_9ARCH</name>
<sequence>MATSTKHTQPKELIREIEIPNGVTASMKQGVFEIKGPLGTAKKDFNLVRATIIVEGKKVKVKPFGRRKEDKAILGTASSIIASLIHGVMKGFTYKVKVVFAHFPITVKVKGKEIHVENFYGERSPRVAQIVGDCKASVQGDDVIIQGTNVEDVGHTAANIEQATKVRRKDQRVFLDGLYLYEKVRN</sequence>
<organism evidence="7">
    <name type="scientific">uncultured thaumarchaeote Rifle_16ft_4_minimus_1872</name>
    <dbReference type="NCBI Taxonomy" id="1665209"/>
    <lineage>
        <taxon>Archaea</taxon>
        <taxon>Nitrososphaerota</taxon>
        <taxon>environmental samples</taxon>
    </lineage>
</organism>
<dbReference type="InterPro" id="IPR002359">
    <property type="entry name" value="Ribosomal_uL6_CS2"/>
</dbReference>
<gene>
    <name evidence="7" type="primary">rpl6p</name>
    <name evidence="5" type="synonym">rpl6</name>
</gene>
<dbReference type="InterPro" id="IPR019907">
    <property type="entry name" value="Ribosomal_uL6_arc"/>
</dbReference>
<dbReference type="NCBIfam" id="NF004037">
    <property type="entry name" value="PRK05518.1"/>
    <property type="match status" value="1"/>
</dbReference>
<dbReference type="InterPro" id="IPR020040">
    <property type="entry name" value="Ribosomal_uL6_a/b-dom"/>
</dbReference>
<dbReference type="PIRSF" id="PIRSF002162">
    <property type="entry name" value="Ribosomal_L6"/>
    <property type="match status" value="1"/>
</dbReference>
<proteinExistence type="inferred from homology"/>
<dbReference type="FunFam" id="3.90.930.12:FF:000008">
    <property type="entry name" value="50S ribosomal protein L6"/>
    <property type="match status" value="1"/>
</dbReference>
<feature type="domain" description="Large ribosomal subunit protein uL6 alpha-beta" evidence="6">
    <location>
        <begin position="103"/>
        <end position="177"/>
    </location>
</feature>